<dbReference type="Pfam" id="PF00481">
    <property type="entry name" value="PP2C"/>
    <property type="match status" value="1"/>
</dbReference>
<reference evidence="6" key="1">
    <citation type="submission" date="2023-03" db="EMBL/GenBank/DDBJ databases">
        <title>Massive genome expansion in bonnet fungi (Mycena s.s.) driven by repeated elements and novel gene families across ecological guilds.</title>
        <authorList>
            <consortium name="Lawrence Berkeley National Laboratory"/>
            <person name="Harder C.B."/>
            <person name="Miyauchi S."/>
            <person name="Viragh M."/>
            <person name="Kuo A."/>
            <person name="Thoen E."/>
            <person name="Andreopoulos B."/>
            <person name="Lu D."/>
            <person name="Skrede I."/>
            <person name="Drula E."/>
            <person name="Henrissat B."/>
            <person name="Morin E."/>
            <person name="Kohler A."/>
            <person name="Barry K."/>
            <person name="LaButti K."/>
            <person name="Morin E."/>
            <person name="Salamov A."/>
            <person name="Lipzen A."/>
            <person name="Mereny Z."/>
            <person name="Hegedus B."/>
            <person name="Baldrian P."/>
            <person name="Stursova M."/>
            <person name="Weitz H."/>
            <person name="Taylor A."/>
            <person name="Grigoriev I.V."/>
            <person name="Nagy L.G."/>
            <person name="Martin F."/>
            <person name="Kauserud H."/>
        </authorList>
    </citation>
    <scope>NUCLEOTIDE SEQUENCE</scope>
    <source>
        <strain evidence="6">CBHHK200</strain>
    </source>
</reference>
<name>A0AAD6X446_9AGAR</name>
<evidence type="ECO:0000256" key="3">
    <source>
        <dbReference type="ARBA" id="ARBA00022912"/>
    </source>
</evidence>
<gene>
    <name evidence="6" type="ORF">C8F04DRAFT_951377</name>
</gene>
<dbReference type="PROSITE" id="PS01032">
    <property type="entry name" value="PPM_1"/>
    <property type="match status" value="1"/>
</dbReference>
<dbReference type="PANTHER" id="PTHR13832">
    <property type="entry name" value="PROTEIN PHOSPHATASE 2C"/>
    <property type="match status" value="1"/>
</dbReference>
<evidence type="ECO:0000256" key="4">
    <source>
        <dbReference type="RuleBase" id="RU003465"/>
    </source>
</evidence>
<dbReference type="Proteomes" id="UP001218188">
    <property type="component" value="Unassembled WGS sequence"/>
</dbReference>
<dbReference type="SUPFAM" id="SSF81606">
    <property type="entry name" value="PP2C-like"/>
    <property type="match status" value="1"/>
</dbReference>
<proteinExistence type="inferred from homology"/>
<dbReference type="AlphaFoldDB" id="A0AAD6X446"/>
<dbReference type="InterPro" id="IPR015655">
    <property type="entry name" value="PP2C"/>
</dbReference>
<dbReference type="GO" id="GO:0046872">
    <property type="term" value="F:metal ion binding"/>
    <property type="evidence" value="ECO:0007669"/>
    <property type="project" value="UniProtKB-KW"/>
</dbReference>
<dbReference type="EMBL" id="JARJCM010000033">
    <property type="protein sequence ID" value="KAJ7038318.1"/>
    <property type="molecule type" value="Genomic_DNA"/>
</dbReference>
<keyword evidence="7" id="KW-1185">Reference proteome</keyword>
<protein>
    <submittedName>
        <fullName evidence="6">Phosphatase 2C-like domain-containing protein</fullName>
    </submittedName>
</protein>
<keyword evidence="3 4" id="KW-0904">Protein phosphatase</keyword>
<dbReference type="PANTHER" id="PTHR13832:SF589">
    <property type="entry name" value="[PYRUVATE DEHYDROGENASE [ACETYL-TRANSFERRING]]-PHOSPHATASE 2, MITOCHONDRIAL"/>
    <property type="match status" value="1"/>
</dbReference>
<accession>A0AAD6X446</accession>
<dbReference type="PROSITE" id="PS51746">
    <property type="entry name" value="PPM_2"/>
    <property type="match status" value="1"/>
</dbReference>
<feature type="domain" description="PPM-type phosphatase" evidence="5">
    <location>
        <begin position="43"/>
        <end position="365"/>
    </location>
</feature>
<dbReference type="InterPro" id="IPR036457">
    <property type="entry name" value="PPM-type-like_dom_sf"/>
</dbReference>
<evidence type="ECO:0000256" key="1">
    <source>
        <dbReference type="ARBA" id="ARBA00022723"/>
    </source>
</evidence>
<evidence type="ECO:0000313" key="6">
    <source>
        <dbReference type="EMBL" id="KAJ7038318.1"/>
    </source>
</evidence>
<organism evidence="6 7">
    <name type="scientific">Mycena alexandri</name>
    <dbReference type="NCBI Taxonomy" id="1745969"/>
    <lineage>
        <taxon>Eukaryota</taxon>
        <taxon>Fungi</taxon>
        <taxon>Dikarya</taxon>
        <taxon>Basidiomycota</taxon>
        <taxon>Agaricomycotina</taxon>
        <taxon>Agaricomycetes</taxon>
        <taxon>Agaricomycetidae</taxon>
        <taxon>Agaricales</taxon>
        <taxon>Marasmiineae</taxon>
        <taxon>Mycenaceae</taxon>
        <taxon>Mycena</taxon>
    </lineage>
</organism>
<comment type="similarity">
    <text evidence="4">Belongs to the PP2C family.</text>
</comment>
<comment type="caution">
    <text evidence="6">The sequence shown here is derived from an EMBL/GenBank/DDBJ whole genome shotgun (WGS) entry which is preliminary data.</text>
</comment>
<keyword evidence="2 4" id="KW-0378">Hydrolase</keyword>
<sequence>MLQRTSRLSFGRIRTPNRGYHDYVRAFSPGSGVVRVPLASPKVIGVINSRGNRSHQEDFHSFATLSLDPEELRLSVQRAHGVDWDPSNVGDVLARQVVFVGIYDGHGGSAVSQYLRQELHGLVESVDKESLPELYAWIQEIGGYFKRFKGGALAPWIQNPDSAPLDLEARVTQAFFEVDRNLSADNGAQSCGATASVAILHSLDSPATAFFSSTKLALTVAHCGDTRVLLCATDGKVHPMTENHHADARVEAIRLRRMMGSSLITDSFGESRWMGALANTRCLGDLRYKKFGVTPEPEVRTKLLEGSEWAYLVLISDGISSMLSDSEVVDLARDAPDPKTAAERILSFAEELGGEDNATVIVVPLAGWGKVSFSCDRKSITEAVCRFGVPDSTRELRDYRRMQAGPPLISANFFSEFTHHLLS</sequence>
<keyword evidence="1" id="KW-0479">Metal-binding</keyword>
<evidence type="ECO:0000313" key="7">
    <source>
        <dbReference type="Proteomes" id="UP001218188"/>
    </source>
</evidence>
<evidence type="ECO:0000256" key="2">
    <source>
        <dbReference type="ARBA" id="ARBA00022801"/>
    </source>
</evidence>
<dbReference type="Gene3D" id="3.60.40.10">
    <property type="entry name" value="PPM-type phosphatase domain"/>
    <property type="match status" value="1"/>
</dbReference>
<dbReference type="InterPro" id="IPR000222">
    <property type="entry name" value="PP2C_BS"/>
</dbReference>
<evidence type="ECO:0000259" key="5">
    <source>
        <dbReference type="PROSITE" id="PS51746"/>
    </source>
</evidence>
<dbReference type="CDD" id="cd00143">
    <property type="entry name" value="PP2Cc"/>
    <property type="match status" value="1"/>
</dbReference>
<dbReference type="InterPro" id="IPR001932">
    <property type="entry name" value="PPM-type_phosphatase-like_dom"/>
</dbReference>
<dbReference type="SMART" id="SM00332">
    <property type="entry name" value="PP2Cc"/>
    <property type="match status" value="1"/>
</dbReference>
<dbReference type="GO" id="GO:0004722">
    <property type="term" value="F:protein serine/threonine phosphatase activity"/>
    <property type="evidence" value="ECO:0007669"/>
    <property type="project" value="InterPro"/>
</dbReference>